<evidence type="ECO:0000313" key="6">
    <source>
        <dbReference type="EMBL" id="QEE23238.1"/>
    </source>
</evidence>
<feature type="domain" description="DUF2345" evidence="4">
    <location>
        <begin position="682"/>
        <end position="829"/>
    </location>
</feature>
<feature type="region of interest" description="Disordered" evidence="2">
    <location>
        <begin position="899"/>
        <end position="918"/>
    </location>
</feature>
<dbReference type="InterPro" id="IPR006531">
    <property type="entry name" value="Gp5/Vgr_OB"/>
</dbReference>
<feature type="region of interest" description="Disordered" evidence="2">
    <location>
        <begin position="506"/>
        <end position="528"/>
    </location>
</feature>
<dbReference type="SUPFAM" id="SSF69349">
    <property type="entry name" value="Phage fibre proteins"/>
    <property type="match status" value="1"/>
</dbReference>
<dbReference type="NCBIfam" id="TIGR03361">
    <property type="entry name" value="VI_Rhs_Vgr"/>
    <property type="match status" value="1"/>
</dbReference>
<organism evidence="6 7">
    <name type="scientific">Rhodanobacter glycinis</name>
    <dbReference type="NCBI Taxonomy" id="582702"/>
    <lineage>
        <taxon>Bacteria</taxon>
        <taxon>Pseudomonadati</taxon>
        <taxon>Pseudomonadota</taxon>
        <taxon>Gammaproteobacteria</taxon>
        <taxon>Lysobacterales</taxon>
        <taxon>Rhodanobacteraceae</taxon>
        <taxon>Rhodanobacter</taxon>
    </lineage>
</organism>
<dbReference type="SUPFAM" id="SSF69279">
    <property type="entry name" value="Phage tail proteins"/>
    <property type="match status" value="2"/>
</dbReference>
<dbReference type="NCBIfam" id="TIGR01646">
    <property type="entry name" value="vgr_GE"/>
    <property type="match status" value="1"/>
</dbReference>
<accession>A0A5B9DVJ7</accession>
<dbReference type="InterPro" id="IPR017847">
    <property type="entry name" value="T6SS_RhsGE_Vgr_subset"/>
</dbReference>
<dbReference type="AlphaFoldDB" id="A0A5B9DVJ7"/>
<comment type="similarity">
    <text evidence="1">Belongs to the VgrG protein family.</text>
</comment>
<evidence type="ECO:0000259" key="4">
    <source>
        <dbReference type="Pfam" id="PF10106"/>
    </source>
</evidence>
<feature type="compositionally biased region" description="Polar residues" evidence="2">
    <location>
        <begin position="669"/>
        <end position="680"/>
    </location>
</feature>
<name>A0A5B9DVJ7_9GAMM</name>
<dbReference type="InterPro" id="IPR018769">
    <property type="entry name" value="VgrG2_DUF2345"/>
</dbReference>
<evidence type="ECO:0000256" key="1">
    <source>
        <dbReference type="ARBA" id="ARBA00005558"/>
    </source>
</evidence>
<dbReference type="Pfam" id="PF13296">
    <property type="entry name" value="T6SS_Vgr"/>
    <property type="match status" value="1"/>
</dbReference>
<evidence type="ECO:0000256" key="2">
    <source>
        <dbReference type="SAM" id="MobiDB-lite"/>
    </source>
</evidence>
<proteinExistence type="inferred from homology"/>
<gene>
    <name evidence="6" type="ORF">CS053_01045</name>
</gene>
<protein>
    <submittedName>
        <fullName evidence="6">Type VI secretion system tip protein VgrG</fullName>
    </submittedName>
</protein>
<reference evidence="6 7" key="1">
    <citation type="submission" date="2019-08" db="EMBL/GenBank/DDBJ databases">
        <title>Complete genome sequence of Rhodanobacter glycinis strain T01E-68 isolated from tomato root.</title>
        <authorList>
            <person name="Weon H.-Y."/>
            <person name="Lee S.A."/>
        </authorList>
    </citation>
    <scope>NUCLEOTIDE SEQUENCE [LARGE SCALE GENOMIC DNA]</scope>
    <source>
        <strain evidence="6 7">T01E-68</strain>
    </source>
</reference>
<evidence type="ECO:0000259" key="3">
    <source>
        <dbReference type="Pfam" id="PF04717"/>
    </source>
</evidence>
<dbReference type="SUPFAM" id="SSF69255">
    <property type="entry name" value="gp5 N-terminal domain-like"/>
    <property type="match status" value="1"/>
</dbReference>
<dbReference type="InterPro" id="IPR037026">
    <property type="entry name" value="Vgr_OB-fold_dom_sf"/>
</dbReference>
<evidence type="ECO:0000259" key="5">
    <source>
        <dbReference type="Pfam" id="PF13296"/>
    </source>
</evidence>
<dbReference type="Proteomes" id="UP000321807">
    <property type="component" value="Chromosome"/>
</dbReference>
<dbReference type="InterPro" id="IPR028244">
    <property type="entry name" value="T6SS_Rhs_Vgr_dom"/>
</dbReference>
<dbReference type="Pfam" id="PF04717">
    <property type="entry name" value="Phage_base_V"/>
    <property type="match status" value="1"/>
</dbReference>
<dbReference type="InterPro" id="IPR006533">
    <property type="entry name" value="T6SS_Vgr_RhsGE"/>
</dbReference>
<dbReference type="EMBL" id="CP042807">
    <property type="protein sequence ID" value="QEE23238.1"/>
    <property type="molecule type" value="Genomic_DNA"/>
</dbReference>
<sequence>MEDFDVSAWLGLLSQTTRFITLDTTAADGLIVERFEGREAVNDDFRFELDCVSASAFIDLKPLVGQPVSVGIATAAGGRRYWHGIITHAASLGADGGLARYRLDMQSGLALLALRRNALIFQDRSALDVVTQVLADYPQLKVRTEVTTALRTRPICTQYRETDLAFVQRLLGEEGLSYRFEHDQTSSDDGPGHTLVIFDTQAAQPTGAPAAVRFHRIDATEQDDAVSVFSERRQLVPDQVTTASWKPDQVLSVAGTAQAPQDGNAPELPSLDVFDADRSGRFDTAAQAQHYATHRLDALRLPARTFRGQGAVRTLEAGKSYVLTQHPDLSGQSFVPLTLDHVATNNLGTALPHLRGSQTDDRTLGKGSYRQQFDAVPAGTPIAPAHRDRPLAPGVQTAIVTGVPGDTLTGTRDHQVRVQFPWQRGTAPLPGGLTDTMSQHLPQGHAPGDHHSGTWVRVAEASAGAHHGHSFVPRIGSEVLVEYAHGDIDHPVVVGQLYNGPATPPFAAGENSGANHPGTLSGVQTQTLDGQNGSRWVLDDASGQLRHSLNHSIADSQLNLGYLIDQSGNTRGGYRGEGFELITAGWAVVRAGEGLLLSGTARSQGQSTQMDAAEAIGQLKAANATAKRLDSAATQAKAGGLAANSAQTEFQQTIDPQQNGKYSGPVNGQAASKPSGNQRSGGDPVERFAQPAVLMESPESVALTTPKSAASFAGEHQHLTSQRDTHLAAGATLAAVSGDSASLYTADGGMKIIANHGPVSLEAHTDAMDILADQSVTVTSTTDSIQVLAKDKIVLQSGQSQITLDGQNITIACPGNFTVKSGTHEWLGGEGQAAELPVLPTGVTPLTSLKLDHRYHNDKALPSADYEATLADGSVRKGKLDVQGKAMIENVPIGSAQVRFSPSGEPYHPDQPTSNPAYKANATQKDFDAAVAKYWKPSTDQIG</sequence>
<dbReference type="KEGG" id="rgl:CS053_01045"/>
<dbReference type="Gene3D" id="3.55.50.10">
    <property type="entry name" value="Baseplate protein-like domains"/>
    <property type="match status" value="1"/>
</dbReference>
<feature type="domain" description="Gp5/Type VI secretion system Vgr protein OB-fold" evidence="3">
    <location>
        <begin position="450"/>
        <end position="498"/>
    </location>
</feature>
<feature type="region of interest" description="Disordered" evidence="2">
    <location>
        <begin position="656"/>
        <end position="685"/>
    </location>
</feature>
<evidence type="ECO:0000313" key="7">
    <source>
        <dbReference type="Proteomes" id="UP000321807"/>
    </source>
</evidence>
<dbReference type="RefSeq" id="WP_147626017.1">
    <property type="nucleotide sequence ID" value="NZ_CP042807.1"/>
</dbReference>
<dbReference type="Pfam" id="PF10106">
    <property type="entry name" value="DUF2345"/>
    <property type="match status" value="1"/>
</dbReference>
<dbReference type="Gene3D" id="2.40.50.230">
    <property type="entry name" value="Gp5 N-terminal domain"/>
    <property type="match status" value="1"/>
</dbReference>
<dbReference type="Pfam" id="PF05954">
    <property type="entry name" value="Phage_GPD"/>
    <property type="match status" value="1"/>
</dbReference>
<dbReference type="Gene3D" id="4.10.220.110">
    <property type="match status" value="1"/>
</dbReference>
<dbReference type="Gene3D" id="2.30.110.50">
    <property type="match status" value="1"/>
</dbReference>
<feature type="domain" description="Putative type VI secretion system Rhs element associated Vgr" evidence="5">
    <location>
        <begin position="527"/>
        <end position="633"/>
    </location>
</feature>